<dbReference type="EMBL" id="AWWV01013308">
    <property type="protein sequence ID" value="OMO62178.1"/>
    <property type="molecule type" value="Genomic_DNA"/>
</dbReference>
<proteinExistence type="predicted"/>
<evidence type="ECO:0000313" key="2">
    <source>
        <dbReference type="EMBL" id="OMO62178.1"/>
    </source>
</evidence>
<organism evidence="2 3">
    <name type="scientific">Corchorus capsularis</name>
    <name type="common">Jute</name>
    <dbReference type="NCBI Taxonomy" id="210143"/>
    <lineage>
        <taxon>Eukaryota</taxon>
        <taxon>Viridiplantae</taxon>
        <taxon>Streptophyta</taxon>
        <taxon>Embryophyta</taxon>
        <taxon>Tracheophyta</taxon>
        <taxon>Spermatophyta</taxon>
        <taxon>Magnoliopsida</taxon>
        <taxon>eudicotyledons</taxon>
        <taxon>Gunneridae</taxon>
        <taxon>Pentapetalae</taxon>
        <taxon>rosids</taxon>
        <taxon>malvids</taxon>
        <taxon>Malvales</taxon>
        <taxon>Malvaceae</taxon>
        <taxon>Grewioideae</taxon>
        <taxon>Apeibeae</taxon>
        <taxon>Corchorus</taxon>
    </lineage>
</organism>
<feature type="region of interest" description="Disordered" evidence="1">
    <location>
        <begin position="1"/>
        <end position="31"/>
    </location>
</feature>
<evidence type="ECO:0000313" key="3">
    <source>
        <dbReference type="Proteomes" id="UP000188268"/>
    </source>
</evidence>
<reference evidence="2 3" key="1">
    <citation type="submission" date="2013-09" db="EMBL/GenBank/DDBJ databases">
        <title>Corchorus capsularis genome sequencing.</title>
        <authorList>
            <person name="Alam M."/>
            <person name="Haque M.S."/>
            <person name="Islam M.S."/>
            <person name="Emdad E.M."/>
            <person name="Islam M.M."/>
            <person name="Ahmed B."/>
            <person name="Halim A."/>
            <person name="Hossen Q.M.M."/>
            <person name="Hossain M.Z."/>
            <person name="Ahmed R."/>
            <person name="Khan M.M."/>
            <person name="Islam R."/>
            <person name="Rashid M.M."/>
            <person name="Khan S.A."/>
            <person name="Rahman M.S."/>
            <person name="Alam M."/>
        </authorList>
    </citation>
    <scope>NUCLEOTIDE SEQUENCE [LARGE SCALE GENOMIC DNA]</scope>
    <source>
        <strain evidence="3">cv. CVL-1</strain>
        <tissue evidence="2">Whole seedling</tissue>
    </source>
</reference>
<comment type="caution">
    <text evidence="2">The sequence shown here is derived from an EMBL/GenBank/DDBJ whole genome shotgun (WGS) entry which is preliminary data.</text>
</comment>
<sequence length="31" mass="3500">MAQGEIKRNNGKVDPTERWPNAKASEAIQEM</sequence>
<name>A0A1R3GVM7_COCAP</name>
<protein>
    <submittedName>
        <fullName evidence="2">Uncharacterized protein</fullName>
    </submittedName>
</protein>
<gene>
    <name evidence="2" type="ORF">CCACVL1_22977</name>
</gene>
<dbReference type="Proteomes" id="UP000188268">
    <property type="component" value="Unassembled WGS sequence"/>
</dbReference>
<dbReference type="Gramene" id="OMO62178">
    <property type="protein sequence ID" value="OMO62178"/>
    <property type="gene ID" value="CCACVL1_22977"/>
</dbReference>
<accession>A0A1R3GVM7</accession>
<dbReference type="AlphaFoldDB" id="A0A1R3GVM7"/>
<keyword evidence="3" id="KW-1185">Reference proteome</keyword>
<evidence type="ECO:0000256" key="1">
    <source>
        <dbReference type="SAM" id="MobiDB-lite"/>
    </source>
</evidence>